<proteinExistence type="predicted"/>
<keyword evidence="2" id="KW-1185">Reference proteome</keyword>
<sequence>MTVQERRQRVSADMHYPARALGPTAVMWGDGLARVAPAERGRSSHDFCPVVRCRLTTASSAPTQSHPKDEEVTINSIHRHPYPLTTNPLVDHDAAGYL</sequence>
<gene>
    <name evidence="1" type="ORF">M8818_007840</name>
</gene>
<dbReference type="Proteomes" id="UP001320706">
    <property type="component" value="Unassembled WGS sequence"/>
</dbReference>
<name>A0ACC3S6I6_9PEZI</name>
<organism evidence="1 2">
    <name type="scientific">Zalaria obscura</name>
    <dbReference type="NCBI Taxonomy" id="2024903"/>
    <lineage>
        <taxon>Eukaryota</taxon>
        <taxon>Fungi</taxon>
        <taxon>Dikarya</taxon>
        <taxon>Ascomycota</taxon>
        <taxon>Pezizomycotina</taxon>
        <taxon>Dothideomycetes</taxon>
        <taxon>Dothideomycetidae</taxon>
        <taxon>Dothideales</taxon>
        <taxon>Zalariaceae</taxon>
        <taxon>Zalaria</taxon>
    </lineage>
</organism>
<protein>
    <submittedName>
        <fullName evidence="1">Uncharacterized protein</fullName>
    </submittedName>
</protein>
<dbReference type="EMBL" id="JAMKPW020000044">
    <property type="protein sequence ID" value="KAK8192668.1"/>
    <property type="molecule type" value="Genomic_DNA"/>
</dbReference>
<reference evidence="1" key="1">
    <citation type="submission" date="2024-02" db="EMBL/GenBank/DDBJ databases">
        <title>Metagenome Assembled Genome of Zalaria obscura JY119.</title>
        <authorList>
            <person name="Vighnesh L."/>
            <person name="Jagadeeshwari U."/>
            <person name="Venkata Ramana C."/>
            <person name="Sasikala C."/>
        </authorList>
    </citation>
    <scope>NUCLEOTIDE SEQUENCE</scope>
    <source>
        <strain evidence="1">JY119</strain>
    </source>
</reference>
<evidence type="ECO:0000313" key="1">
    <source>
        <dbReference type="EMBL" id="KAK8192668.1"/>
    </source>
</evidence>
<evidence type="ECO:0000313" key="2">
    <source>
        <dbReference type="Proteomes" id="UP001320706"/>
    </source>
</evidence>
<comment type="caution">
    <text evidence="1">The sequence shown here is derived from an EMBL/GenBank/DDBJ whole genome shotgun (WGS) entry which is preliminary data.</text>
</comment>
<accession>A0ACC3S6I6</accession>